<evidence type="ECO:0000256" key="1">
    <source>
        <dbReference type="SAM" id="MobiDB-lite"/>
    </source>
</evidence>
<dbReference type="Proteomes" id="UP000241647">
    <property type="component" value="Unassembled WGS sequence"/>
</dbReference>
<feature type="region of interest" description="Disordered" evidence="1">
    <location>
        <begin position="77"/>
        <end position="97"/>
    </location>
</feature>
<dbReference type="InterPro" id="IPR002711">
    <property type="entry name" value="HNH"/>
</dbReference>
<sequence length="111" mass="12644">MARARLHTCSVTGCPRLQPGPRCAEHETERGRHLRRTTPTKATRDYREQQRRAAAVRAHRARRGDWCPGWRRPPHPSADLTADHITPVASGRPDGPLQVLCRSCNSRKRDH</sequence>
<comment type="caution">
    <text evidence="3">The sequence shown here is derived from an EMBL/GenBank/DDBJ whole genome shotgun (WGS) entry which is preliminary data.</text>
</comment>
<dbReference type="GO" id="GO:0003676">
    <property type="term" value="F:nucleic acid binding"/>
    <property type="evidence" value="ECO:0007669"/>
    <property type="project" value="InterPro"/>
</dbReference>
<accession>A0A2T2Z8B1</accession>
<evidence type="ECO:0000313" key="4">
    <source>
        <dbReference type="Proteomes" id="UP000241647"/>
    </source>
</evidence>
<dbReference type="GO" id="GO:0008270">
    <property type="term" value="F:zinc ion binding"/>
    <property type="evidence" value="ECO:0007669"/>
    <property type="project" value="InterPro"/>
</dbReference>
<feature type="domain" description="HNH" evidence="2">
    <location>
        <begin position="75"/>
        <end position="109"/>
    </location>
</feature>
<dbReference type="AlphaFoldDB" id="A0A2T2Z8B1"/>
<gene>
    <name evidence="3" type="ORF">C8259_09045</name>
</gene>
<evidence type="ECO:0000313" key="3">
    <source>
        <dbReference type="EMBL" id="PSR63987.1"/>
    </source>
</evidence>
<dbReference type="InterPro" id="IPR003615">
    <property type="entry name" value="HNH_nuc"/>
</dbReference>
<proteinExistence type="predicted"/>
<dbReference type="EMBL" id="PYHS01000004">
    <property type="protein sequence ID" value="PSR63987.1"/>
    <property type="molecule type" value="Genomic_DNA"/>
</dbReference>
<dbReference type="Gene3D" id="1.10.30.50">
    <property type="match status" value="1"/>
</dbReference>
<protein>
    <recommendedName>
        <fullName evidence="2">HNH domain-containing protein</fullName>
    </recommendedName>
</protein>
<dbReference type="CDD" id="cd00085">
    <property type="entry name" value="HNHc"/>
    <property type="match status" value="1"/>
</dbReference>
<organism evidence="3 4">
    <name type="scientific">Nocardia nova</name>
    <dbReference type="NCBI Taxonomy" id="37330"/>
    <lineage>
        <taxon>Bacteria</taxon>
        <taxon>Bacillati</taxon>
        <taxon>Actinomycetota</taxon>
        <taxon>Actinomycetes</taxon>
        <taxon>Mycobacteriales</taxon>
        <taxon>Nocardiaceae</taxon>
        <taxon>Nocardia</taxon>
    </lineage>
</organism>
<evidence type="ECO:0000259" key="2">
    <source>
        <dbReference type="Pfam" id="PF01844"/>
    </source>
</evidence>
<feature type="region of interest" description="Disordered" evidence="1">
    <location>
        <begin position="1"/>
        <end position="47"/>
    </location>
</feature>
<dbReference type="Pfam" id="PF01844">
    <property type="entry name" value="HNH"/>
    <property type="match status" value="1"/>
</dbReference>
<reference evidence="3 4" key="1">
    <citation type="submission" date="2018-02" db="EMBL/GenBank/DDBJ databases">
        <title>8 Nocardia nova and 1 Nocardia cyriacigeorgica strain used for evolution to TMP-SMX.</title>
        <authorList>
            <person name="Mehta H."/>
            <person name="Weng J."/>
            <person name="Shamoo Y."/>
        </authorList>
    </citation>
    <scope>NUCLEOTIDE SEQUENCE [LARGE SCALE GENOMIC DNA]</scope>
    <source>
        <strain evidence="3 4">ATCC 33727</strain>
    </source>
</reference>
<name>A0A2T2Z8B1_9NOCA</name>
<dbReference type="GO" id="GO:0004519">
    <property type="term" value="F:endonuclease activity"/>
    <property type="evidence" value="ECO:0007669"/>
    <property type="project" value="InterPro"/>
</dbReference>